<protein>
    <recommendedName>
        <fullName evidence="3">Retrotransposon gag domain-containing protein</fullName>
    </recommendedName>
</protein>
<reference evidence="1" key="1">
    <citation type="submission" date="2018-05" db="EMBL/GenBank/DDBJ databases">
        <title>Draft genome of Mucuna pruriens seed.</title>
        <authorList>
            <person name="Nnadi N.E."/>
            <person name="Vos R."/>
            <person name="Hasami M.H."/>
            <person name="Devisetty U.K."/>
            <person name="Aguiy J.C."/>
        </authorList>
    </citation>
    <scope>NUCLEOTIDE SEQUENCE [LARGE SCALE GENOMIC DNA]</scope>
    <source>
        <strain evidence="1">JCA_2017</strain>
    </source>
</reference>
<evidence type="ECO:0000313" key="1">
    <source>
        <dbReference type="EMBL" id="RDY13292.1"/>
    </source>
</evidence>
<dbReference type="AlphaFoldDB" id="A0A371IE11"/>
<keyword evidence="2" id="KW-1185">Reference proteome</keyword>
<comment type="caution">
    <text evidence="1">The sequence shown here is derived from an EMBL/GenBank/DDBJ whole genome shotgun (WGS) entry which is preliminary data.</text>
</comment>
<accession>A0A371IE11</accession>
<name>A0A371IE11_MUCPR</name>
<dbReference type="Proteomes" id="UP000257109">
    <property type="component" value="Unassembled WGS sequence"/>
</dbReference>
<evidence type="ECO:0000313" key="2">
    <source>
        <dbReference type="Proteomes" id="UP000257109"/>
    </source>
</evidence>
<evidence type="ECO:0008006" key="3">
    <source>
        <dbReference type="Google" id="ProtNLM"/>
    </source>
</evidence>
<gene>
    <name evidence="1" type="ORF">CR513_01814</name>
</gene>
<dbReference type="PANTHER" id="PTHR34222:SF40">
    <property type="match status" value="1"/>
</dbReference>
<dbReference type="PANTHER" id="PTHR34222">
    <property type="entry name" value="GAG_PRE-INTEGRS DOMAIN-CONTAINING PROTEIN"/>
    <property type="match status" value="1"/>
</dbReference>
<sequence length="175" mass="20311">MFLAGQNLDEVRGHILGRKSLPTIREAFSEVRREESRRRIMLRNIEYSVNSELESSSHVARGDDSNNSWCNHCKKSWHTRELHEKPANWKSKSQHNNRDNPTIVEENQEFPINTYSIPFSKEQLENLYKLFQSPKLSLNPSCSMVQKGNTLVIAFLGLVPISGHPWIIDREQLII</sequence>
<organism evidence="1 2">
    <name type="scientific">Mucuna pruriens</name>
    <name type="common">Velvet bean</name>
    <name type="synonym">Dolichos pruriens</name>
    <dbReference type="NCBI Taxonomy" id="157652"/>
    <lineage>
        <taxon>Eukaryota</taxon>
        <taxon>Viridiplantae</taxon>
        <taxon>Streptophyta</taxon>
        <taxon>Embryophyta</taxon>
        <taxon>Tracheophyta</taxon>
        <taxon>Spermatophyta</taxon>
        <taxon>Magnoliopsida</taxon>
        <taxon>eudicotyledons</taxon>
        <taxon>Gunneridae</taxon>
        <taxon>Pentapetalae</taxon>
        <taxon>rosids</taxon>
        <taxon>fabids</taxon>
        <taxon>Fabales</taxon>
        <taxon>Fabaceae</taxon>
        <taxon>Papilionoideae</taxon>
        <taxon>50 kb inversion clade</taxon>
        <taxon>NPAAA clade</taxon>
        <taxon>indigoferoid/millettioid clade</taxon>
        <taxon>Phaseoleae</taxon>
        <taxon>Mucuna</taxon>
    </lineage>
</organism>
<feature type="non-terminal residue" evidence="1">
    <location>
        <position position="1"/>
    </location>
</feature>
<proteinExistence type="predicted"/>
<dbReference type="OrthoDB" id="1749787at2759"/>
<dbReference type="EMBL" id="QJKJ01000301">
    <property type="protein sequence ID" value="RDY13292.1"/>
    <property type="molecule type" value="Genomic_DNA"/>
</dbReference>